<protein>
    <submittedName>
        <fullName evidence="1">Uncharacterized protein</fullName>
    </submittedName>
</protein>
<reference evidence="1" key="1">
    <citation type="submission" date="2024-02" db="EMBL/GenBank/DDBJ databases">
        <title>Metagenome Assembled Genome of Zalaria obscura JY119.</title>
        <authorList>
            <person name="Vighnesh L."/>
            <person name="Jagadeeshwari U."/>
            <person name="Venkata Ramana C."/>
            <person name="Sasikala C."/>
        </authorList>
    </citation>
    <scope>NUCLEOTIDE SEQUENCE</scope>
    <source>
        <strain evidence="1">JY119</strain>
    </source>
</reference>
<name>A0ACC3SJK9_9PEZI</name>
<dbReference type="EMBL" id="JAMKPW020000007">
    <property type="protein sequence ID" value="KAK8216718.1"/>
    <property type="molecule type" value="Genomic_DNA"/>
</dbReference>
<comment type="caution">
    <text evidence="1">The sequence shown here is derived from an EMBL/GenBank/DDBJ whole genome shotgun (WGS) entry which is preliminary data.</text>
</comment>
<gene>
    <name evidence="1" type="ORF">M8818_001681</name>
</gene>
<accession>A0ACC3SJK9</accession>
<sequence length="1368" mass="148647">MGNAPSVAAPPVQHRLSKPKTNTNSPLASSTTSSQQDTATPAAARPTSDVFQYTSFPDVRGAGDILTSLLPQRAASMHETSHTTLQPYQQPSSPAHDFLTEIGRAEPTPTPSPSSSSTVLVQIAQFKAASASPLDTSSGNRNSVIIDPENMDVSTAIALLQELKKKASPEDLVALHKALLPTSIFEPARSIPVTENDETMVSPLIRRKSLLPAGIATRSASSAESLRRRSAQERSKASKARDQYEQSRQPQSDVSNATSKEQQNKLLSADLFAEIPRIGDTRCTTPSDMEYQIGSFKQGTLRITNGAVSPDPSIMLKMSERASSVDLRSVDGYFTADEGRSSIDTFRQSSIDNESIRNRATGRRQACRQKNAAKARAQSVPRLRSRSSASISADKRLSIDDSETESEAPPVPARKRPPLQSEVSKVAQDYMSECDLSPGPFTQKPGSIANFEQRLSTVESASEVSLVDESTSRREEALRRLTGGPASSAQPYHGSPSTASAIDRPLELAPTQSRPELLTTKSDSGYSSETSHQPEPEDCPLPGKEVQATSEIGMASSSRSCYTVASDADKSASPLRIHAASSPIVNDEATLSPHRGKWSNFAQHAMYLQQPMQRNSMPIMTRPPGSSSSSVPTIATTQSSPAEGTNIEKIPRQPRRLQKNRASSGPQTHLPLMVQSVTDVRLSALPTVPKEVSINFSRRLTTTPKMAHLERTYNSVEDVSQENLAAQAFEQQVEIRFPTPNPESPGNEHGRSYSRSIKASMSDDKEAETAPLQKKKSFFRLRGRSKSRSKSQSRAEHQRKVSDDEPALPIFTDFGTVAQSLGGSPYDIATREFPEYKSDNITPKGPRAMFHPHEISTELSRPSSSDGAAEAPVVGMSEQAASAFARMRSRERADIVSRDEKSRARSQSRPRPRQSFEDRAEEEANNVSPPATAARKSTPNDKRSHHTYTGGLNDARPYDDEQSPVKTPVRPQQQEQRQSSTSVSPRIRTDDLGSVAAATPPKPRTPQNISAESLVESPAAKSPSHEAMHPGWPGWENQARLWRERRQSLGYSLPKAGSSPHIVSQYKASDSSAERALAPESPSIVISRYVTPTTAENTAHSALAQDLEPEEQKEDGFFPNVHNLNPTDSRPAKDDVPRTDSAISTSSYHTAATSSTKRSSTQPSPHLGDSYHPYRQSNSQSFERLIATAAQQPRSIPDQDRLRKSASKSPDALFDRYSGGLDYGWERGAGFAGSAGTRTSESKAKRKSKVLAESFGVDLSDVPVLLMKANETNSEVDVNAYLLLPPETSSTPEYVLETMHVEACEGDAWPSLGAQHNAAHSWLAMASHNVILAGVASPKLGWHVSSVLQHLLALSSPVGRSRIGIEDR</sequence>
<organism evidence="1 2">
    <name type="scientific">Zalaria obscura</name>
    <dbReference type="NCBI Taxonomy" id="2024903"/>
    <lineage>
        <taxon>Eukaryota</taxon>
        <taxon>Fungi</taxon>
        <taxon>Dikarya</taxon>
        <taxon>Ascomycota</taxon>
        <taxon>Pezizomycotina</taxon>
        <taxon>Dothideomycetes</taxon>
        <taxon>Dothideomycetidae</taxon>
        <taxon>Dothideales</taxon>
        <taxon>Zalariaceae</taxon>
        <taxon>Zalaria</taxon>
    </lineage>
</organism>
<keyword evidence="2" id="KW-1185">Reference proteome</keyword>
<evidence type="ECO:0000313" key="1">
    <source>
        <dbReference type="EMBL" id="KAK8216718.1"/>
    </source>
</evidence>
<evidence type="ECO:0000313" key="2">
    <source>
        <dbReference type="Proteomes" id="UP001320706"/>
    </source>
</evidence>
<dbReference type="Proteomes" id="UP001320706">
    <property type="component" value="Unassembled WGS sequence"/>
</dbReference>
<proteinExistence type="predicted"/>